<reference evidence="1 2" key="1">
    <citation type="submission" date="2019-10" db="EMBL/GenBank/DDBJ databases">
        <authorList>
            <person name="Wang R."/>
        </authorList>
    </citation>
    <scope>NUCLEOTIDE SEQUENCE [LARGE SCALE GENOMIC DNA]</scope>
    <source>
        <strain evidence="1 2">ATCC 19377</strain>
    </source>
</reference>
<dbReference type="EMBL" id="CP045571">
    <property type="protein sequence ID" value="QFX96699.1"/>
    <property type="molecule type" value="Genomic_DNA"/>
</dbReference>
<dbReference type="AlphaFoldDB" id="A0A5P9XSU6"/>
<evidence type="ECO:0000313" key="2">
    <source>
        <dbReference type="Proteomes" id="UP000363590"/>
    </source>
</evidence>
<name>A0A5P9XSU6_ACITH</name>
<gene>
    <name evidence="1" type="ORF">GCD22_02511</name>
</gene>
<accession>A0A5P9XSU6</accession>
<sequence length="54" mass="5648">MWLIPCQLFSLGQQVDFLGGCFAAIARLSGRAFLGSIGYADFTSKAVCGTCAPS</sequence>
<dbReference type="Proteomes" id="UP000363590">
    <property type="component" value="Chromosome"/>
</dbReference>
<proteinExistence type="predicted"/>
<protein>
    <submittedName>
        <fullName evidence="1">Uncharacterized protein</fullName>
    </submittedName>
</protein>
<evidence type="ECO:0000313" key="1">
    <source>
        <dbReference type="EMBL" id="QFX96699.1"/>
    </source>
</evidence>
<dbReference type="KEGG" id="atx:GCD22_02511"/>
<organism evidence="1 2">
    <name type="scientific">Acidithiobacillus thiooxidans ATCC 19377</name>
    <dbReference type="NCBI Taxonomy" id="637390"/>
    <lineage>
        <taxon>Bacteria</taxon>
        <taxon>Pseudomonadati</taxon>
        <taxon>Pseudomonadota</taxon>
        <taxon>Acidithiobacillia</taxon>
        <taxon>Acidithiobacillales</taxon>
        <taxon>Acidithiobacillaceae</taxon>
        <taxon>Acidithiobacillus</taxon>
    </lineage>
</organism>